<dbReference type="InterPro" id="IPR013766">
    <property type="entry name" value="Thioredoxin_domain"/>
</dbReference>
<keyword evidence="3" id="KW-0812">Transmembrane</keyword>
<feature type="signal peptide" evidence="6">
    <location>
        <begin position="1"/>
        <end position="24"/>
    </location>
</feature>
<protein>
    <submittedName>
        <fullName evidence="8">Alkyl hydroperoxide reductase</fullName>
    </submittedName>
</protein>
<dbReference type="Pfam" id="PF08534">
    <property type="entry name" value="Redoxin"/>
    <property type="match status" value="1"/>
</dbReference>
<keyword evidence="5" id="KW-0676">Redox-active center</keyword>
<evidence type="ECO:0000259" key="7">
    <source>
        <dbReference type="PROSITE" id="PS51352"/>
    </source>
</evidence>
<evidence type="ECO:0000313" key="9">
    <source>
        <dbReference type="Proteomes" id="UP000028488"/>
    </source>
</evidence>
<feature type="chain" id="PRO_5001711441" evidence="6">
    <location>
        <begin position="25"/>
        <end position="199"/>
    </location>
</feature>
<evidence type="ECO:0000256" key="1">
    <source>
        <dbReference type="ARBA" id="ARBA00004196"/>
    </source>
</evidence>
<organism evidence="8 9">
    <name type="scientific">Rhodococcus opacus</name>
    <name type="common">Nocardia opaca</name>
    <dbReference type="NCBI Taxonomy" id="37919"/>
    <lineage>
        <taxon>Bacteria</taxon>
        <taxon>Bacillati</taxon>
        <taxon>Actinomycetota</taxon>
        <taxon>Actinomycetes</taxon>
        <taxon>Mycobacteriales</taxon>
        <taxon>Nocardiaceae</taxon>
        <taxon>Rhodococcus</taxon>
    </lineage>
</organism>
<dbReference type="GO" id="GO:0016491">
    <property type="term" value="F:oxidoreductase activity"/>
    <property type="evidence" value="ECO:0007669"/>
    <property type="project" value="InterPro"/>
</dbReference>
<keyword evidence="2" id="KW-0201">Cytochrome c-type biogenesis</keyword>
<dbReference type="Proteomes" id="UP000028488">
    <property type="component" value="Chromosome"/>
</dbReference>
<evidence type="ECO:0000313" key="8">
    <source>
        <dbReference type="EMBL" id="AII09146.1"/>
    </source>
</evidence>
<accession>A0A076ETF5</accession>
<feature type="domain" description="Thioredoxin" evidence="7">
    <location>
        <begin position="39"/>
        <end position="197"/>
    </location>
</feature>
<dbReference type="PANTHER" id="PTHR42852:SF6">
    <property type="entry name" value="THIOL:DISULFIDE INTERCHANGE PROTEIN DSBE"/>
    <property type="match status" value="1"/>
</dbReference>
<evidence type="ECO:0000256" key="5">
    <source>
        <dbReference type="ARBA" id="ARBA00023284"/>
    </source>
</evidence>
<dbReference type="CDD" id="cd02966">
    <property type="entry name" value="TlpA_like_family"/>
    <property type="match status" value="1"/>
</dbReference>
<dbReference type="PROSITE" id="PS51352">
    <property type="entry name" value="THIOREDOXIN_2"/>
    <property type="match status" value="1"/>
</dbReference>
<dbReference type="InterPro" id="IPR017937">
    <property type="entry name" value="Thioredoxin_CS"/>
</dbReference>
<dbReference type="PANTHER" id="PTHR42852">
    <property type="entry name" value="THIOL:DISULFIDE INTERCHANGE PROTEIN DSBE"/>
    <property type="match status" value="1"/>
</dbReference>
<dbReference type="InterPro" id="IPR013740">
    <property type="entry name" value="Redoxin"/>
</dbReference>
<reference evidence="8 9" key="1">
    <citation type="submission" date="2014-07" db="EMBL/GenBank/DDBJ databases">
        <title>Genome Sequence of Rhodococcus opacus Strain R7, a Biodegrader of Mono- and Polycyclic Aromatic Hydrocarbons.</title>
        <authorList>
            <person name="Di Gennaro P."/>
            <person name="Zampolli J."/>
            <person name="Presti I."/>
            <person name="Cappelletti M."/>
            <person name="D'Ursi P."/>
            <person name="Orro A."/>
            <person name="Mezzelani A."/>
            <person name="Milanesi L."/>
        </authorList>
    </citation>
    <scope>NUCLEOTIDE SEQUENCE [LARGE SCALE GENOMIC DNA]</scope>
    <source>
        <strain evidence="8 9">R7</strain>
    </source>
</reference>
<dbReference type="SUPFAM" id="SSF52833">
    <property type="entry name" value="Thioredoxin-like"/>
    <property type="match status" value="1"/>
</dbReference>
<dbReference type="eggNOG" id="COG0526">
    <property type="taxonomic scope" value="Bacteria"/>
</dbReference>
<dbReference type="EMBL" id="CP008947">
    <property type="protein sequence ID" value="AII09146.1"/>
    <property type="molecule type" value="Genomic_DNA"/>
</dbReference>
<evidence type="ECO:0000256" key="6">
    <source>
        <dbReference type="SAM" id="SignalP"/>
    </source>
</evidence>
<dbReference type="GO" id="GO:0030313">
    <property type="term" value="C:cell envelope"/>
    <property type="evidence" value="ECO:0007669"/>
    <property type="project" value="UniProtKB-SubCell"/>
</dbReference>
<comment type="subcellular location">
    <subcellularLocation>
        <location evidence="1">Cell envelope</location>
    </subcellularLocation>
</comment>
<dbReference type="PROSITE" id="PS51257">
    <property type="entry name" value="PROKAR_LIPOPROTEIN"/>
    <property type="match status" value="1"/>
</dbReference>
<dbReference type="Gene3D" id="3.40.30.10">
    <property type="entry name" value="Glutaredoxin"/>
    <property type="match status" value="1"/>
</dbReference>
<sequence>MSRGRFAGLLAVICTAAVSLSACASGDDAVAQGGTFDFVSPGGQTEIFYDPPADRGTIGTVSGPDLMTEGKTTSLDDFAGQVVVLNVWGQWCGPCRGEANDLEQVHEETKDQGVSFLGINVRDNQQDKAQDFVIDNKVSYPSIYDPAMRTMIALGQNYPTSVIPTTIVLDREHRVAAVFLKELLAEDLKPVVERVAQES</sequence>
<dbReference type="RefSeq" id="WP_112301779.1">
    <property type="nucleotide sequence ID" value="NZ_CP008947.1"/>
</dbReference>
<dbReference type="AlphaFoldDB" id="A0A076ETF5"/>
<dbReference type="InterPro" id="IPR036249">
    <property type="entry name" value="Thioredoxin-like_sf"/>
</dbReference>
<keyword evidence="6" id="KW-0732">Signal</keyword>
<gene>
    <name evidence="8" type="ORF">EP51_32740</name>
</gene>
<dbReference type="InterPro" id="IPR050553">
    <property type="entry name" value="Thioredoxin_ResA/DsbE_sf"/>
</dbReference>
<dbReference type="GO" id="GO:0017004">
    <property type="term" value="P:cytochrome complex assembly"/>
    <property type="evidence" value="ECO:0007669"/>
    <property type="project" value="UniProtKB-KW"/>
</dbReference>
<evidence type="ECO:0000256" key="2">
    <source>
        <dbReference type="ARBA" id="ARBA00022748"/>
    </source>
</evidence>
<keyword evidence="3" id="KW-0735">Signal-anchor</keyword>
<dbReference type="PROSITE" id="PS00194">
    <property type="entry name" value="THIOREDOXIN_1"/>
    <property type="match status" value="1"/>
</dbReference>
<keyword evidence="4" id="KW-1015">Disulfide bond</keyword>
<evidence type="ECO:0000256" key="3">
    <source>
        <dbReference type="ARBA" id="ARBA00022968"/>
    </source>
</evidence>
<proteinExistence type="predicted"/>
<evidence type="ECO:0000256" key="4">
    <source>
        <dbReference type="ARBA" id="ARBA00023157"/>
    </source>
</evidence>
<name>A0A076ETF5_RHOOP</name>